<organism evidence="9 10">
    <name type="scientific">Lachnoanaerobaculum gingivalis</name>
    <dbReference type="NCBI Taxonomy" id="2490855"/>
    <lineage>
        <taxon>Bacteria</taxon>
        <taxon>Bacillati</taxon>
        <taxon>Bacillota</taxon>
        <taxon>Clostridia</taxon>
        <taxon>Lachnospirales</taxon>
        <taxon>Lachnospiraceae</taxon>
        <taxon>Lachnoanaerobaculum</taxon>
    </lineage>
</organism>
<keyword evidence="3 9" id="KW-0808">Transferase</keyword>
<dbReference type="AlphaFoldDB" id="A0A3P3QVZ4"/>
<dbReference type="GO" id="GO:0003677">
    <property type="term" value="F:DNA binding"/>
    <property type="evidence" value="ECO:0007669"/>
    <property type="project" value="UniProtKB-KW"/>
</dbReference>
<dbReference type="SUPFAM" id="SSF53335">
    <property type="entry name" value="S-adenosyl-L-methionine-dependent methyltransferases"/>
    <property type="match status" value="1"/>
</dbReference>
<keyword evidence="4" id="KW-0949">S-adenosyl-L-methionine</keyword>
<dbReference type="PROSITE" id="PS00092">
    <property type="entry name" value="N6_MTASE"/>
    <property type="match status" value="1"/>
</dbReference>
<dbReference type="EMBL" id="RRCO01000004">
    <property type="protein sequence ID" value="RRJ25275.1"/>
    <property type="molecule type" value="Genomic_DNA"/>
</dbReference>
<dbReference type="RefSeq" id="WP_128674576.1">
    <property type="nucleotide sequence ID" value="NZ_RRCO01000004.1"/>
</dbReference>
<evidence type="ECO:0000256" key="1">
    <source>
        <dbReference type="ARBA" id="ARBA00011900"/>
    </source>
</evidence>
<evidence type="ECO:0000256" key="4">
    <source>
        <dbReference type="ARBA" id="ARBA00022691"/>
    </source>
</evidence>
<keyword evidence="6" id="KW-0238">DNA-binding</keyword>
<dbReference type="PRINTS" id="PR00507">
    <property type="entry name" value="N12N6MTFRASE"/>
</dbReference>
<evidence type="ECO:0000256" key="5">
    <source>
        <dbReference type="ARBA" id="ARBA00022747"/>
    </source>
</evidence>
<dbReference type="OrthoDB" id="9815272at2"/>
<dbReference type="Proteomes" id="UP000272490">
    <property type="component" value="Unassembled WGS sequence"/>
</dbReference>
<dbReference type="EC" id="2.1.1.72" evidence="1"/>
<name>A0A3P3QVZ4_9FIRM</name>
<evidence type="ECO:0000256" key="2">
    <source>
        <dbReference type="ARBA" id="ARBA00022603"/>
    </source>
</evidence>
<keyword evidence="5" id="KW-0680">Restriction system</keyword>
<dbReference type="InterPro" id="IPR050953">
    <property type="entry name" value="N4_N6_ade-DNA_methylase"/>
</dbReference>
<dbReference type="GO" id="GO:0009007">
    <property type="term" value="F:site-specific DNA-methyltransferase (adenine-specific) activity"/>
    <property type="evidence" value="ECO:0007669"/>
    <property type="project" value="UniProtKB-EC"/>
</dbReference>
<keyword evidence="10" id="KW-1185">Reference proteome</keyword>
<comment type="caution">
    <text evidence="9">The sequence shown here is derived from an EMBL/GenBank/DDBJ whole genome shotgun (WGS) entry which is preliminary data.</text>
</comment>
<evidence type="ECO:0000256" key="7">
    <source>
        <dbReference type="ARBA" id="ARBA00047942"/>
    </source>
</evidence>
<dbReference type="InterPro" id="IPR011639">
    <property type="entry name" value="MethylTrfase_TaqI-like_dom"/>
</dbReference>
<evidence type="ECO:0000256" key="3">
    <source>
        <dbReference type="ARBA" id="ARBA00022679"/>
    </source>
</evidence>
<protein>
    <recommendedName>
        <fullName evidence="1">site-specific DNA-methyltransferase (adenine-specific)</fullName>
        <ecNumber evidence="1">2.1.1.72</ecNumber>
    </recommendedName>
</protein>
<dbReference type="GO" id="GO:0009307">
    <property type="term" value="P:DNA restriction-modification system"/>
    <property type="evidence" value="ECO:0007669"/>
    <property type="project" value="UniProtKB-KW"/>
</dbReference>
<dbReference type="Gene3D" id="3.40.50.150">
    <property type="entry name" value="Vaccinia Virus protein VP39"/>
    <property type="match status" value="1"/>
</dbReference>
<evidence type="ECO:0000259" key="8">
    <source>
        <dbReference type="Pfam" id="PF07669"/>
    </source>
</evidence>
<reference evidence="9 10" key="1">
    <citation type="submission" date="2018-11" db="EMBL/GenBank/DDBJ databases">
        <title>Genome sequencing of Lachnoanaerobaculum sp. KCOM 2030 (= ChDC B114).</title>
        <authorList>
            <person name="Kook J.-K."/>
            <person name="Park S.-N."/>
            <person name="Lim Y.K."/>
        </authorList>
    </citation>
    <scope>NUCLEOTIDE SEQUENCE [LARGE SCALE GENOMIC DNA]</scope>
    <source>
        <strain evidence="9 10">KCOM 2030</strain>
    </source>
</reference>
<evidence type="ECO:0000256" key="6">
    <source>
        <dbReference type="ARBA" id="ARBA00023125"/>
    </source>
</evidence>
<keyword evidence="2 9" id="KW-0489">Methyltransferase</keyword>
<accession>A0A3P3QVZ4</accession>
<gene>
    <name evidence="9" type="ORF">EHV10_10290</name>
</gene>
<evidence type="ECO:0000313" key="9">
    <source>
        <dbReference type="EMBL" id="RRJ25275.1"/>
    </source>
</evidence>
<comment type="catalytic activity">
    <reaction evidence="7">
        <text>a 2'-deoxyadenosine in DNA + S-adenosyl-L-methionine = an N(6)-methyl-2'-deoxyadenosine in DNA + S-adenosyl-L-homocysteine + H(+)</text>
        <dbReference type="Rhea" id="RHEA:15197"/>
        <dbReference type="Rhea" id="RHEA-COMP:12418"/>
        <dbReference type="Rhea" id="RHEA-COMP:12419"/>
        <dbReference type="ChEBI" id="CHEBI:15378"/>
        <dbReference type="ChEBI" id="CHEBI:57856"/>
        <dbReference type="ChEBI" id="CHEBI:59789"/>
        <dbReference type="ChEBI" id="CHEBI:90615"/>
        <dbReference type="ChEBI" id="CHEBI:90616"/>
        <dbReference type="EC" id="2.1.1.72"/>
    </reaction>
</comment>
<dbReference type="CDD" id="cd02440">
    <property type="entry name" value="AdoMet_MTases"/>
    <property type="match status" value="1"/>
</dbReference>
<proteinExistence type="predicted"/>
<sequence>MDNINVECQVFTPRNIVIEVLNEVGYKESLYGKKVLENSCGDGAFLVEIVDRYILDSIKQNISIDRIVYGLENDIYGSEIDEKHKINCIDNLDRVAKKYGINNVIWNIAQIDFLKSSIYEEFDFIIGNPPYIKYSDLNRTTRSFIKENFVVCLEGKPDYYYAFIEKSIKVLAKGGKLAYLIPNNIFKNRFADRLRIFMLPYLSVIIDYTTEKLFENKLTSSAIIICDGTKHNNDILYVDKVKRLDIKLHKNNLTNKWIFRRESITRENRKRKFGEDFNVRCPIATLLNEVFILKKYEEYDEYILVNKYKIEKNILREAVSPRSLQYGRKEFLIFPYSYSDDNLLHYEELEFMQKFPEAYNYLKFFIEKLNKRDKDENSKWFEFGRSQALTNINQEKLLLSTLITERVKIHHISQNQVPYSGICIYQKGNLSLEVAEKILKSDEFLSYIHDIGINANGTTMRITARDIREFEYTLD</sequence>
<dbReference type="InterPro" id="IPR029063">
    <property type="entry name" value="SAM-dependent_MTases_sf"/>
</dbReference>
<dbReference type="Pfam" id="PF07669">
    <property type="entry name" value="Eco57I"/>
    <property type="match status" value="1"/>
</dbReference>
<dbReference type="InterPro" id="IPR002052">
    <property type="entry name" value="DNA_methylase_N6_adenine_CS"/>
</dbReference>
<dbReference type="PANTHER" id="PTHR33841:SF6">
    <property type="entry name" value="TYPE II METHYLTRANSFERASE M.HINDII"/>
    <property type="match status" value="1"/>
</dbReference>
<dbReference type="GO" id="GO:0032259">
    <property type="term" value="P:methylation"/>
    <property type="evidence" value="ECO:0007669"/>
    <property type="project" value="UniProtKB-KW"/>
</dbReference>
<feature type="domain" description="Type II methyltransferase M.TaqI-like" evidence="8">
    <location>
        <begin position="79"/>
        <end position="214"/>
    </location>
</feature>
<dbReference type="PANTHER" id="PTHR33841">
    <property type="entry name" value="DNA METHYLTRANSFERASE YEEA-RELATED"/>
    <property type="match status" value="1"/>
</dbReference>
<evidence type="ECO:0000313" key="10">
    <source>
        <dbReference type="Proteomes" id="UP000272490"/>
    </source>
</evidence>